<protein>
    <submittedName>
        <fullName evidence="2">DNA-binding protein</fullName>
    </submittedName>
</protein>
<feature type="domain" description="HTH cro/C1-type" evidence="1">
    <location>
        <begin position="1"/>
        <end position="55"/>
    </location>
</feature>
<sequence length="88" mass="9950">MRELRLAKSMTQQQLADATGMHRVSINKMEHGLLDVGVSNVTALASALGVDANELFSKGRPWLPYRGVREGQRRRCAWREPRSSDRTQ</sequence>
<comment type="caution">
    <text evidence="2">The sequence shown here is derived from an EMBL/GenBank/DDBJ whole genome shotgun (WGS) entry which is preliminary data.</text>
</comment>
<dbReference type="SMART" id="SM00530">
    <property type="entry name" value="HTH_XRE"/>
    <property type="match status" value="1"/>
</dbReference>
<keyword evidence="2" id="KW-0238">DNA-binding</keyword>
<dbReference type="CDD" id="cd00093">
    <property type="entry name" value="HTH_XRE"/>
    <property type="match status" value="1"/>
</dbReference>
<dbReference type="Pfam" id="PF01381">
    <property type="entry name" value="HTH_3"/>
    <property type="match status" value="1"/>
</dbReference>
<proteinExistence type="predicted"/>
<dbReference type="InterPro" id="IPR001387">
    <property type="entry name" value="Cro/C1-type_HTH"/>
</dbReference>
<reference evidence="2 3" key="1">
    <citation type="submission" date="2013-08" db="EMBL/GenBank/DDBJ databases">
        <title>The genome sequence of Knoellia subterranea.</title>
        <authorList>
            <person name="Zhu W."/>
            <person name="Wang G."/>
        </authorList>
    </citation>
    <scope>NUCLEOTIDE SEQUENCE [LARGE SCALE GENOMIC DNA]</scope>
    <source>
        <strain evidence="2 3">KCTC 19937</strain>
    </source>
</reference>
<name>A0A0A0JPF4_9MICO</name>
<dbReference type="PROSITE" id="PS50943">
    <property type="entry name" value="HTH_CROC1"/>
    <property type="match status" value="1"/>
</dbReference>
<dbReference type="SUPFAM" id="SSF47413">
    <property type="entry name" value="lambda repressor-like DNA-binding domains"/>
    <property type="match status" value="1"/>
</dbReference>
<gene>
    <name evidence="2" type="ORF">N803_13910</name>
</gene>
<organism evidence="2 3">
    <name type="scientific">Knoellia subterranea KCTC 19937</name>
    <dbReference type="NCBI Taxonomy" id="1385521"/>
    <lineage>
        <taxon>Bacteria</taxon>
        <taxon>Bacillati</taxon>
        <taxon>Actinomycetota</taxon>
        <taxon>Actinomycetes</taxon>
        <taxon>Micrococcales</taxon>
        <taxon>Intrasporangiaceae</taxon>
        <taxon>Knoellia</taxon>
    </lineage>
</organism>
<accession>A0A0A0JPF4</accession>
<dbReference type="EMBL" id="AVPK01000005">
    <property type="protein sequence ID" value="KGN37476.1"/>
    <property type="molecule type" value="Genomic_DNA"/>
</dbReference>
<dbReference type="STRING" id="1385521.N803_13910"/>
<dbReference type="Gene3D" id="1.10.260.40">
    <property type="entry name" value="lambda repressor-like DNA-binding domains"/>
    <property type="match status" value="1"/>
</dbReference>
<evidence type="ECO:0000259" key="1">
    <source>
        <dbReference type="PROSITE" id="PS50943"/>
    </source>
</evidence>
<evidence type="ECO:0000313" key="2">
    <source>
        <dbReference type="EMBL" id="KGN37476.1"/>
    </source>
</evidence>
<evidence type="ECO:0000313" key="3">
    <source>
        <dbReference type="Proteomes" id="UP000030011"/>
    </source>
</evidence>
<dbReference type="Proteomes" id="UP000030011">
    <property type="component" value="Unassembled WGS sequence"/>
</dbReference>
<dbReference type="InterPro" id="IPR010982">
    <property type="entry name" value="Lambda_DNA-bd_dom_sf"/>
</dbReference>
<dbReference type="GO" id="GO:0003677">
    <property type="term" value="F:DNA binding"/>
    <property type="evidence" value="ECO:0007669"/>
    <property type="project" value="UniProtKB-KW"/>
</dbReference>
<dbReference type="AlphaFoldDB" id="A0A0A0JPF4"/>
<keyword evidence="3" id="KW-1185">Reference proteome</keyword>